<proteinExistence type="predicted"/>
<dbReference type="Proteomes" id="UP001155241">
    <property type="component" value="Unassembled WGS sequence"/>
</dbReference>
<sequence>MQSQELLEVAGLLAANARTLACDQPELAEPALVDYWVASRCRFDSWGQDLRMYAVAASKSDARPLTPRLFRLSVEIDTSEVLARTLAALGFAHDAQHARHETGPITTNVLAGHRDVANRLNELLAGRDESAYRDVVRFRNLRARLHRLTDELVACFLPFAQVAAFAHNPREIEQLGTLAASRVARGDEPADWPALRGTICGLRHECGEAGPNDSENQQVAAAAMGLFDPEMFDSFGLLRSTWIRRLERTGSETSVLLDEWLATDLEPDTYTGNRLIRD</sequence>
<name>A0A9X2FF96_9BACT</name>
<accession>A0A9X2FF96</accession>
<dbReference type="EMBL" id="JAMXLR010000082">
    <property type="protein sequence ID" value="MCO6046972.1"/>
    <property type="molecule type" value="Genomic_DNA"/>
</dbReference>
<evidence type="ECO:0000313" key="1">
    <source>
        <dbReference type="EMBL" id="MCO6046972.1"/>
    </source>
</evidence>
<dbReference type="RefSeq" id="WP_252855086.1">
    <property type="nucleotide sequence ID" value="NZ_JAMXLR010000082.1"/>
</dbReference>
<comment type="caution">
    <text evidence="1">The sequence shown here is derived from an EMBL/GenBank/DDBJ whole genome shotgun (WGS) entry which is preliminary data.</text>
</comment>
<protein>
    <submittedName>
        <fullName evidence="1">Uncharacterized protein</fullName>
    </submittedName>
</protein>
<evidence type="ECO:0000313" key="2">
    <source>
        <dbReference type="Proteomes" id="UP001155241"/>
    </source>
</evidence>
<keyword evidence="2" id="KW-1185">Reference proteome</keyword>
<dbReference type="AlphaFoldDB" id="A0A9X2FF96"/>
<organism evidence="1 2">
    <name type="scientific">Aeoliella straminimaris</name>
    <dbReference type="NCBI Taxonomy" id="2954799"/>
    <lineage>
        <taxon>Bacteria</taxon>
        <taxon>Pseudomonadati</taxon>
        <taxon>Planctomycetota</taxon>
        <taxon>Planctomycetia</taxon>
        <taxon>Pirellulales</taxon>
        <taxon>Lacipirellulaceae</taxon>
        <taxon>Aeoliella</taxon>
    </lineage>
</organism>
<reference evidence="1" key="1">
    <citation type="submission" date="2022-06" db="EMBL/GenBank/DDBJ databases">
        <title>Aeoliella straminimaris, a novel planctomycete from sediments.</title>
        <authorList>
            <person name="Vitorino I.R."/>
            <person name="Lage O.M."/>
        </authorList>
    </citation>
    <scope>NUCLEOTIDE SEQUENCE</scope>
    <source>
        <strain evidence="1">ICT_H6.2</strain>
    </source>
</reference>
<gene>
    <name evidence="1" type="ORF">NG895_23990</name>
</gene>